<feature type="transmembrane region" description="Helical" evidence="7">
    <location>
        <begin position="207"/>
        <end position="224"/>
    </location>
</feature>
<dbReference type="GO" id="GO:0034040">
    <property type="term" value="F:ATPase-coupled lipid transmembrane transporter activity"/>
    <property type="evidence" value="ECO:0007669"/>
    <property type="project" value="TreeGrafter"/>
</dbReference>
<dbReference type="PANTHER" id="PTHR24221:SF248">
    <property type="entry name" value="ABC TRANSPORTER TRANSMEMBRANE REGION"/>
    <property type="match status" value="1"/>
</dbReference>
<dbReference type="InterPro" id="IPR003593">
    <property type="entry name" value="AAA+_ATPase"/>
</dbReference>
<evidence type="ECO:0000313" key="10">
    <source>
        <dbReference type="EMBL" id="QIA65171.1"/>
    </source>
</evidence>
<dbReference type="GO" id="GO:0005886">
    <property type="term" value="C:plasma membrane"/>
    <property type="evidence" value="ECO:0007669"/>
    <property type="project" value="UniProtKB-SubCell"/>
</dbReference>
<feature type="transmembrane region" description="Helical" evidence="7">
    <location>
        <begin position="311"/>
        <end position="329"/>
    </location>
</feature>
<evidence type="ECO:0000256" key="7">
    <source>
        <dbReference type="SAM" id="Phobius"/>
    </source>
</evidence>
<feature type="domain" description="ABC transporter" evidence="8">
    <location>
        <begin position="486"/>
        <end position="711"/>
    </location>
</feature>
<feature type="transmembrane region" description="Helical" evidence="7">
    <location>
        <begin position="287"/>
        <end position="305"/>
    </location>
</feature>
<comment type="subcellular location">
    <subcellularLocation>
        <location evidence="1">Cell membrane</location>
        <topology evidence="1">Multi-pass membrane protein</topology>
    </subcellularLocation>
</comment>
<evidence type="ECO:0000256" key="4">
    <source>
        <dbReference type="ARBA" id="ARBA00022840"/>
    </source>
</evidence>
<dbReference type="RefSeq" id="WP_164650071.1">
    <property type="nucleotide sequence ID" value="NZ_CP047476.1"/>
</dbReference>
<dbReference type="AlphaFoldDB" id="A0A7Z2T6J0"/>
<dbReference type="SUPFAM" id="SSF90123">
    <property type="entry name" value="ABC transporter transmembrane region"/>
    <property type="match status" value="1"/>
</dbReference>
<dbReference type="InterPro" id="IPR027417">
    <property type="entry name" value="P-loop_NTPase"/>
</dbReference>
<evidence type="ECO:0000256" key="2">
    <source>
        <dbReference type="ARBA" id="ARBA00022692"/>
    </source>
</evidence>
<name>A0A7Z2T6J0_9VIBR</name>
<dbReference type="InterPro" id="IPR039421">
    <property type="entry name" value="Type_1_exporter"/>
</dbReference>
<evidence type="ECO:0000256" key="3">
    <source>
        <dbReference type="ARBA" id="ARBA00022741"/>
    </source>
</evidence>
<dbReference type="InterPro" id="IPR036640">
    <property type="entry name" value="ABC1_TM_sf"/>
</dbReference>
<protein>
    <submittedName>
        <fullName evidence="10">ATP-binding cassette domain-containing protein</fullName>
    </submittedName>
</protein>
<keyword evidence="5 7" id="KW-1133">Transmembrane helix</keyword>
<evidence type="ECO:0000259" key="9">
    <source>
        <dbReference type="PROSITE" id="PS50929"/>
    </source>
</evidence>
<dbReference type="PROSITE" id="PS50893">
    <property type="entry name" value="ABC_TRANSPORTER_2"/>
    <property type="match status" value="1"/>
</dbReference>
<dbReference type="EMBL" id="CP047476">
    <property type="protein sequence ID" value="QIA65171.1"/>
    <property type="molecule type" value="Genomic_DNA"/>
</dbReference>
<proteinExistence type="predicted"/>
<evidence type="ECO:0000313" key="11">
    <source>
        <dbReference type="Proteomes" id="UP000464262"/>
    </source>
</evidence>
<dbReference type="Pfam" id="PF00664">
    <property type="entry name" value="ABC_membrane"/>
    <property type="match status" value="1"/>
</dbReference>
<feature type="domain" description="ABC transmembrane type-1" evidence="9">
    <location>
        <begin position="173"/>
        <end position="452"/>
    </location>
</feature>
<gene>
    <name evidence="10" type="ORF">GT360_16580</name>
</gene>
<evidence type="ECO:0000256" key="6">
    <source>
        <dbReference type="ARBA" id="ARBA00023136"/>
    </source>
</evidence>
<dbReference type="SUPFAM" id="SSF52540">
    <property type="entry name" value="P-loop containing nucleoside triphosphate hydrolases"/>
    <property type="match status" value="1"/>
</dbReference>
<feature type="transmembrane region" description="Helical" evidence="7">
    <location>
        <begin position="395"/>
        <end position="417"/>
    </location>
</feature>
<dbReference type="PROSITE" id="PS50929">
    <property type="entry name" value="ABC_TM1F"/>
    <property type="match status" value="1"/>
</dbReference>
<dbReference type="InterPro" id="IPR003439">
    <property type="entry name" value="ABC_transporter-like_ATP-bd"/>
</dbReference>
<dbReference type="Pfam" id="PF00005">
    <property type="entry name" value="ABC_tran"/>
    <property type="match status" value="1"/>
</dbReference>
<dbReference type="InterPro" id="IPR011527">
    <property type="entry name" value="ABC1_TM_dom"/>
</dbReference>
<dbReference type="GO" id="GO:0016887">
    <property type="term" value="F:ATP hydrolysis activity"/>
    <property type="evidence" value="ECO:0007669"/>
    <property type="project" value="InterPro"/>
</dbReference>
<evidence type="ECO:0000256" key="1">
    <source>
        <dbReference type="ARBA" id="ARBA00004651"/>
    </source>
</evidence>
<dbReference type="Gene3D" id="1.20.1560.10">
    <property type="entry name" value="ABC transporter type 1, transmembrane domain"/>
    <property type="match status" value="1"/>
</dbReference>
<dbReference type="PANTHER" id="PTHR24221">
    <property type="entry name" value="ATP-BINDING CASSETTE SUB-FAMILY B"/>
    <property type="match status" value="1"/>
</dbReference>
<keyword evidence="2 7" id="KW-0812">Transmembrane</keyword>
<keyword evidence="6 7" id="KW-0472">Membrane</keyword>
<evidence type="ECO:0000256" key="5">
    <source>
        <dbReference type="ARBA" id="ARBA00022989"/>
    </source>
</evidence>
<keyword evidence="4 10" id="KW-0067">ATP-binding</keyword>
<dbReference type="KEGG" id="vas:GT360_16580"/>
<dbReference type="GO" id="GO:0140359">
    <property type="term" value="F:ABC-type transporter activity"/>
    <property type="evidence" value="ECO:0007669"/>
    <property type="project" value="InterPro"/>
</dbReference>
<reference evidence="10 11" key="1">
    <citation type="submission" date="2020-01" db="EMBL/GenBank/DDBJ databases">
        <title>Whole genome and functional gene identification of agarase of Vibrio HN897.</title>
        <authorList>
            <person name="Liu Y."/>
            <person name="Zhao Z."/>
        </authorList>
    </citation>
    <scope>NUCLEOTIDE SEQUENCE [LARGE SCALE GENOMIC DNA]</scope>
    <source>
        <strain evidence="10 11">HN897</strain>
    </source>
</reference>
<dbReference type="GO" id="GO:0005524">
    <property type="term" value="F:ATP binding"/>
    <property type="evidence" value="ECO:0007669"/>
    <property type="project" value="UniProtKB-KW"/>
</dbReference>
<dbReference type="Proteomes" id="UP000464262">
    <property type="component" value="Chromosome 2"/>
</dbReference>
<dbReference type="Gene3D" id="3.40.50.300">
    <property type="entry name" value="P-loop containing nucleotide triphosphate hydrolases"/>
    <property type="match status" value="1"/>
</dbReference>
<feature type="transmembrane region" description="Helical" evidence="7">
    <location>
        <begin position="423"/>
        <end position="444"/>
    </location>
</feature>
<keyword evidence="11" id="KW-1185">Reference proteome</keyword>
<accession>A0A7Z2T6J0</accession>
<feature type="transmembrane region" description="Helical" evidence="7">
    <location>
        <begin position="173"/>
        <end position="195"/>
    </location>
</feature>
<organism evidence="10 11">
    <name type="scientific">Vibrio astriarenae</name>
    <dbReference type="NCBI Taxonomy" id="1481923"/>
    <lineage>
        <taxon>Bacteria</taxon>
        <taxon>Pseudomonadati</taxon>
        <taxon>Pseudomonadota</taxon>
        <taxon>Gammaproteobacteria</taxon>
        <taxon>Vibrionales</taxon>
        <taxon>Vibrionaceae</taxon>
        <taxon>Vibrio</taxon>
    </lineage>
</organism>
<sequence>MSILVDFNNVSQRVSDFESPAYQERYSSSPLIRGIAYLLVSVQWEGTANILSDAFVPDVDDAVSFQATLERIGYQCETIKYDSTHHLLNHSEICFVQIEKLCSLFLGSNNGKIVLFDYVNNTTFEIDADKTPCTAISISEYSKLFREPPPESQDKSNWIKYSFYRYNSELKSLIILSFVISVLGALQPFFIMSVYNFALTSSSEATLYWLTLFAIIVAFSEYTFKKLRVKIISTSGKDLAIHISKNVVSKLLWLPYSMTSTAGVSSQLARLKDIDNFRRLVTAESTLSYFDMPFVIVFIIAIAIMSGTAALVVFAGLLLMLVFCVYSRYQYTQATSKSSRANAMVSYQWNEILRGIRTIQGLPLLRVIQSRFRACHYQSSEDAERVAVTNSKVQAAGGGLIQVIGTASIVVAVIGVMDGTSDAGAMLATVILVWKALGPIMGIYNSISKFQSLKASAAQINNLMSLSDDKLTLHKSPPIREFDGLITGSGISHRYQGATIGLTNLGFKIQPGSKTVLSGASGSGKTTLLNILSGMEERYQGAVYIDGYNIKQFNSFRFRKSICHIPFDLHIFDGSIESNFIFHNGLMPQNIMQEWLSFFDLDSWFPEGLATTISIDSVQSLPNSVQQKLRLALGLGALEQKVFIIDEPFCGSESENSHYFKKLFSDKLMTKTVVFSSNDTSLISTSSFSLVLEPDGNSKYFGLTDKYLASLG</sequence>
<keyword evidence="3" id="KW-0547">Nucleotide-binding</keyword>
<dbReference type="SMART" id="SM00382">
    <property type="entry name" value="AAA"/>
    <property type="match status" value="1"/>
</dbReference>
<evidence type="ECO:0000259" key="8">
    <source>
        <dbReference type="PROSITE" id="PS50893"/>
    </source>
</evidence>